<reference evidence="6 7" key="1">
    <citation type="submission" date="2020-07" db="EMBL/GenBank/DDBJ databases">
        <title>Sequencing the genomes of 1000 actinobacteria strains.</title>
        <authorList>
            <person name="Klenk H.-P."/>
        </authorList>
    </citation>
    <scope>NUCLEOTIDE SEQUENCE [LARGE SCALE GENOMIC DNA]</scope>
    <source>
        <strain evidence="6 7">DSM 104006</strain>
    </source>
</reference>
<keyword evidence="4" id="KW-0503">Monooxygenase</keyword>
<evidence type="ECO:0000256" key="1">
    <source>
        <dbReference type="ARBA" id="ARBA00022630"/>
    </source>
</evidence>
<dbReference type="EMBL" id="JACCFK010000001">
    <property type="protein sequence ID" value="NYI88552.1"/>
    <property type="molecule type" value="Genomic_DNA"/>
</dbReference>
<proteinExistence type="predicted"/>
<keyword evidence="3" id="KW-0560">Oxidoreductase</keyword>
<dbReference type="NCBIfam" id="TIGR03621">
    <property type="entry name" value="F420_MSMEG_2516"/>
    <property type="match status" value="1"/>
</dbReference>
<evidence type="ECO:0000259" key="5">
    <source>
        <dbReference type="Pfam" id="PF00296"/>
    </source>
</evidence>
<dbReference type="PANTHER" id="PTHR42847">
    <property type="entry name" value="ALKANESULFONATE MONOOXYGENASE"/>
    <property type="match status" value="1"/>
</dbReference>
<evidence type="ECO:0000256" key="2">
    <source>
        <dbReference type="ARBA" id="ARBA00022643"/>
    </source>
</evidence>
<dbReference type="GO" id="GO:0046306">
    <property type="term" value="P:alkanesulfonate catabolic process"/>
    <property type="evidence" value="ECO:0007669"/>
    <property type="project" value="TreeGrafter"/>
</dbReference>
<name>A0A853B0Z0_9PSEU</name>
<comment type="caution">
    <text evidence="6">The sequence shown here is derived from an EMBL/GenBank/DDBJ whole genome shotgun (WGS) entry which is preliminary data.</text>
</comment>
<accession>A0A853B0Z0</accession>
<evidence type="ECO:0000313" key="6">
    <source>
        <dbReference type="EMBL" id="NYI88552.1"/>
    </source>
</evidence>
<dbReference type="RefSeq" id="WP_179772771.1">
    <property type="nucleotide sequence ID" value="NZ_JACCFK010000001.1"/>
</dbReference>
<dbReference type="InterPro" id="IPR019923">
    <property type="entry name" value="Lucif-like_OxRdtase_MSMEG_2516"/>
</dbReference>
<evidence type="ECO:0000256" key="4">
    <source>
        <dbReference type="ARBA" id="ARBA00023033"/>
    </source>
</evidence>
<keyword evidence="2" id="KW-0288">FMN</keyword>
<keyword evidence="1" id="KW-0285">Flavoprotein</keyword>
<evidence type="ECO:0000313" key="7">
    <source>
        <dbReference type="Proteomes" id="UP000549616"/>
    </source>
</evidence>
<dbReference type="Proteomes" id="UP000549616">
    <property type="component" value="Unassembled WGS sequence"/>
</dbReference>
<dbReference type="InterPro" id="IPR050172">
    <property type="entry name" value="SsuD_RutA_monooxygenase"/>
</dbReference>
<dbReference type="PANTHER" id="PTHR42847:SF4">
    <property type="entry name" value="ALKANESULFONATE MONOOXYGENASE-RELATED"/>
    <property type="match status" value="1"/>
</dbReference>
<dbReference type="Pfam" id="PF00296">
    <property type="entry name" value="Bac_luciferase"/>
    <property type="match status" value="1"/>
</dbReference>
<dbReference type="InterPro" id="IPR011251">
    <property type="entry name" value="Luciferase-like_dom"/>
</dbReference>
<sequence length="289" mass="31035">MLGMRFGVNMMEPGSRAEFVAKVRRAEEFGYDVVTVADHLGMPAPFPSLVAAAEATSRVRLGTFVLNTPFYNPALLARDVATTDALCGGRLELGLGAGYVKEEFEAAGLPWERAGKRLDHVERTVLELRELFGDPEYRPRPVQDGGPPLVLGGWGDRMLTLAAKHADTVALTGAPVGEDGGLSGLAGAAAWEERMSFLRSILGGRPVEVNLLVQLVVVTDDRRAALADLQRFAPSMSVDEIGELPTLLVGSVAEIADQVAGMRERFGVSSLSVLERSYAEFAPVLERLS</sequence>
<keyword evidence="7" id="KW-1185">Reference proteome</keyword>
<dbReference type="GO" id="GO:0008726">
    <property type="term" value="F:alkanesulfonate monooxygenase activity"/>
    <property type="evidence" value="ECO:0007669"/>
    <property type="project" value="TreeGrafter"/>
</dbReference>
<gene>
    <name evidence="6" type="ORF">HNR02_001875</name>
</gene>
<dbReference type="AlphaFoldDB" id="A0A853B0Z0"/>
<evidence type="ECO:0000256" key="3">
    <source>
        <dbReference type="ARBA" id="ARBA00023002"/>
    </source>
</evidence>
<protein>
    <submittedName>
        <fullName evidence="6">Putative F420-dependent oxidoreductase</fullName>
    </submittedName>
</protein>
<organism evidence="6 7">
    <name type="scientific">Amycolatopsis endophytica</name>
    <dbReference type="NCBI Taxonomy" id="860233"/>
    <lineage>
        <taxon>Bacteria</taxon>
        <taxon>Bacillati</taxon>
        <taxon>Actinomycetota</taxon>
        <taxon>Actinomycetes</taxon>
        <taxon>Pseudonocardiales</taxon>
        <taxon>Pseudonocardiaceae</taxon>
        <taxon>Amycolatopsis</taxon>
    </lineage>
</organism>
<dbReference type="SUPFAM" id="SSF51679">
    <property type="entry name" value="Bacterial luciferase-like"/>
    <property type="match status" value="1"/>
</dbReference>
<dbReference type="Gene3D" id="3.20.20.30">
    <property type="entry name" value="Luciferase-like domain"/>
    <property type="match status" value="1"/>
</dbReference>
<dbReference type="InterPro" id="IPR036661">
    <property type="entry name" value="Luciferase-like_sf"/>
</dbReference>
<feature type="domain" description="Luciferase-like" evidence="5">
    <location>
        <begin position="9"/>
        <end position="225"/>
    </location>
</feature>